<comment type="caution">
    <text evidence="1">The sequence shown here is derived from an EMBL/GenBank/DDBJ whole genome shotgun (WGS) entry which is preliminary data.</text>
</comment>
<organism evidence="1 2">
    <name type="scientific">Peronosclerospora sorghi</name>
    <dbReference type="NCBI Taxonomy" id="230839"/>
    <lineage>
        <taxon>Eukaryota</taxon>
        <taxon>Sar</taxon>
        <taxon>Stramenopiles</taxon>
        <taxon>Oomycota</taxon>
        <taxon>Peronosporomycetes</taxon>
        <taxon>Peronosporales</taxon>
        <taxon>Peronosporaceae</taxon>
        <taxon>Peronosclerospora</taxon>
    </lineage>
</organism>
<protein>
    <submittedName>
        <fullName evidence="1">Uncharacterized protein</fullName>
    </submittedName>
</protein>
<evidence type="ECO:0000313" key="2">
    <source>
        <dbReference type="Proteomes" id="UP001163321"/>
    </source>
</evidence>
<dbReference type="EMBL" id="CM047587">
    <property type="protein sequence ID" value="KAI9907009.1"/>
    <property type="molecule type" value="Genomic_DNA"/>
</dbReference>
<accession>A0ACC0VM46</accession>
<keyword evidence="2" id="KW-1185">Reference proteome</keyword>
<reference evidence="1 2" key="1">
    <citation type="journal article" date="2022" name="bioRxiv">
        <title>The genome of the oomycete Peronosclerospora sorghi, a cosmopolitan pathogen of maize and sorghum, is inflated with dispersed pseudogenes.</title>
        <authorList>
            <person name="Fletcher K."/>
            <person name="Martin F."/>
            <person name="Isakeit T."/>
            <person name="Cavanaugh K."/>
            <person name="Magill C."/>
            <person name="Michelmore R."/>
        </authorList>
    </citation>
    <scope>NUCLEOTIDE SEQUENCE [LARGE SCALE GENOMIC DNA]</scope>
    <source>
        <strain evidence="1">P6</strain>
    </source>
</reference>
<name>A0ACC0VM46_9STRA</name>
<sequence length="396" mass="45156">MTNRAVQDSFGNSLDRKKSKNAAARDLVYAVKSLIEHFNKSSNSQTRLAELQRYEVESHKFVSHAPHRFLSMHKVLRRVLELWTPLTLLNGENIRTFPLAEKYDTLSQLYSLLAPAAYVMRDTQNGTEVTGTRAALSLAKLQMHTLSSETPLLIQEVDEPRKAASKSMDMPNRPLQEPEAVLVDHHDLDPVVQETRELLVKGMHLRFFGRYSPKSLGKGDSVRLKLIDRIVADLVFQLIPREQIEHRKALKRHIWSLIRELAIREAEKIEEKRSSSEDPDVSSAKRRKTTSGPRSSFTRRSDSEFKGLGFLDNDEDEDRSGGEVDDSIVNVEEKVDEEIRRFQASFGPKKASVTATSSSSEFGSMFQASKTFRTDEVLDFWLNINFHYSYLACVAR</sequence>
<evidence type="ECO:0000313" key="1">
    <source>
        <dbReference type="EMBL" id="KAI9907009.1"/>
    </source>
</evidence>
<dbReference type="Proteomes" id="UP001163321">
    <property type="component" value="Chromosome 8"/>
</dbReference>
<proteinExistence type="predicted"/>
<gene>
    <name evidence="1" type="ORF">PsorP6_003313</name>
</gene>